<feature type="compositionally biased region" description="Basic and acidic residues" evidence="1">
    <location>
        <begin position="293"/>
        <end position="303"/>
    </location>
</feature>
<protein>
    <submittedName>
        <fullName evidence="2">Uncharacterized protein</fullName>
    </submittedName>
</protein>
<feature type="region of interest" description="Disordered" evidence="1">
    <location>
        <begin position="204"/>
        <end position="226"/>
    </location>
</feature>
<dbReference type="EMBL" id="BMEX01000027">
    <property type="protein sequence ID" value="GGA57844.1"/>
    <property type="molecule type" value="Genomic_DNA"/>
</dbReference>
<organism evidence="2 3">
    <name type="scientific">Kroppenstedtia guangzhouensis</name>
    <dbReference type="NCBI Taxonomy" id="1274356"/>
    <lineage>
        <taxon>Bacteria</taxon>
        <taxon>Bacillati</taxon>
        <taxon>Bacillota</taxon>
        <taxon>Bacilli</taxon>
        <taxon>Bacillales</taxon>
        <taxon>Thermoactinomycetaceae</taxon>
        <taxon>Kroppenstedtia</taxon>
    </lineage>
</organism>
<comment type="caution">
    <text evidence="2">The sequence shown here is derived from an EMBL/GenBank/DDBJ whole genome shotgun (WGS) entry which is preliminary data.</text>
</comment>
<evidence type="ECO:0000256" key="1">
    <source>
        <dbReference type="SAM" id="MobiDB-lite"/>
    </source>
</evidence>
<keyword evidence="3" id="KW-1185">Reference proteome</keyword>
<feature type="region of interest" description="Disordered" evidence="1">
    <location>
        <begin position="293"/>
        <end position="317"/>
    </location>
</feature>
<dbReference type="Proteomes" id="UP000617979">
    <property type="component" value="Unassembled WGS sequence"/>
</dbReference>
<reference evidence="3" key="1">
    <citation type="journal article" date="2019" name="Int. J. Syst. Evol. Microbiol.">
        <title>The Global Catalogue of Microorganisms (GCM) 10K type strain sequencing project: providing services to taxonomists for standard genome sequencing and annotation.</title>
        <authorList>
            <consortium name="The Broad Institute Genomics Platform"/>
            <consortium name="The Broad Institute Genome Sequencing Center for Infectious Disease"/>
            <person name="Wu L."/>
            <person name="Ma J."/>
        </authorList>
    </citation>
    <scope>NUCLEOTIDE SEQUENCE [LARGE SCALE GENOMIC DNA]</scope>
    <source>
        <strain evidence="3">CGMCC 1.12404</strain>
    </source>
</reference>
<gene>
    <name evidence="2" type="ORF">GCM10007416_33820</name>
</gene>
<evidence type="ECO:0000313" key="2">
    <source>
        <dbReference type="EMBL" id="GGA57844.1"/>
    </source>
</evidence>
<name>A0ABQ1H5A5_9BACL</name>
<sequence>MQKSSFIQSGKKAREELYLPPLRFVVTDNWVDVLGHDAFIAWLKFHTWVDRRDENRENDRVPYSLEDVWTKLGMKKKKFYEKIARPLWEYGLIDIVEYEESNRKSQKPKNIIVYTSPANTHETETKPLEKLRDWSKDYGSISQFYGKKGGRPKKDDHGFQMETVEKDGFQTETVHGFQMETVTVSKRKPNNVSNISNNVLNNLINAENNNNPDRSGGTQTKTEKQKSIVVDVQSAWKESFKTDLPVSKARLFLKDANQDVNTVLDAIKAAAKKKPDNPIGAVVYGIKYGWDEVPEKKQPDKPYRSGSQNNDDLRPPRAVAEAIEREAKGEKVPDGEVDPETEARLRAKLNRMRERLGQRQKLPIN</sequence>
<accession>A0ABQ1H5A5</accession>
<proteinExistence type="predicted"/>
<evidence type="ECO:0000313" key="3">
    <source>
        <dbReference type="Proteomes" id="UP000617979"/>
    </source>
</evidence>